<protein>
    <submittedName>
        <fullName evidence="2">DUF4767 domain-containing protein</fullName>
    </submittedName>
</protein>
<dbReference type="AlphaFoldDB" id="A0A2V1N022"/>
<dbReference type="EMBL" id="QCXQ01000002">
    <property type="protein sequence ID" value="PWG00577.1"/>
    <property type="molecule type" value="Genomic_DNA"/>
</dbReference>
<keyword evidence="3" id="KW-1185">Reference proteome</keyword>
<reference evidence="2 3" key="1">
    <citation type="journal article" date="2018" name="Int. J. Syst. Evol. Microbiol.">
        <title>Lactobacillus bambusae sp. nov., isolated from a traditional fermented Ma-bamboo shoots of Taiwan.</title>
        <authorList>
            <person name="Wang L.-T."/>
        </authorList>
    </citation>
    <scope>NUCLEOTIDE SEQUENCE [LARGE SCALE GENOMIC DNA]</scope>
    <source>
        <strain evidence="2 3">BS-W1</strain>
    </source>
</reference>
<dbReference type="InterPro" id="IPR031927">
    <property type="entry name" value="DUF4767"/>
</dbReference>
<dbReference type="Pfam" id="PF15983">
    <property type="entry name" value="DUF4767"/>
    <property type="match status" value="1"/>
</dbReference>
<evidence type="ECO:0000313" key="2">
    <source>
        <dbReference type="EMBL" id="PWG00577.1"/>
    </source>
</evidence>
<dbReference type="OrthoDB" id="2149782at2"/>
<dbReference type="Proteomes" id="UP000245080">
    <property type="component" value="Unassembled WGS sequence"/>
</dbReference>
<evidence type="ECO:0000259" key="1">
    <source>
        <dbReference type="Pfam" id="PF15983"/>
    </source>
</evidence>
<evidence type="ECO:0000313" key="3">
    <source>
        <dbReference type="Proteomes" id="UP000245080"/>
    </source>
</evidence>
<accession>A0A2V1N022</accession>
<feature type="domain" description="DUF4767" evidence="1">
    <location>
        <begin position="145"/>
        <end position="275"/>
    </location>
</feature>
<gene>
    <name evidence="2" type="ORF">DCM90_03550</name>
</gene>
<sequence length="277" mass="30409">MDLNQIQDGDYSSLQGKWKLEAAEAQSKDTTNSTPNDFKVTKNEITNGTITLSDAGIKYNGNTEDVTYNQVSSTAGNGFGLEIKTDDQNSNQVCSVEFYPIGTTGGYTLDGEKVNSKNTIVISSNYNSLTEVYVEEETNETTVNASWNAAKDQQLTQFMSQWGQTMDQDYDKYDGRQELKTSTGTEYPSGLTKVTVQGQQASIGWSENGVGKYDYNVVAIYNHDGTKPPLPNHITYFFAFHNGQPIILVDQSRDGTPDLGTTQNAKLKAGFNSIAKS</sequence>
<organism evidence="2 3">
    <name type="scientific">Levilactobacillus bambusae</name>
    <dbReference type="NCBI Taxonomy" id="2024736"/>
    <lineage>
        <taxon>Bacteria</taxon>
        <taxon>Bacillati</taxon>
        <taxon>Bacillota</taxon>
        <taxon>Bacilli</taxon>
        <taxon>Lactobacillales</taxon>
        <taxon>Lactobacillaceae</taxon>
        <taxon>Levilactobacillus</taxon>
    </lineage>
</organism>
<name>A0A2V1N022_9LACO</name>
<comment type="caution">
    <text evidence="2">The sequence shown here is derived from an EMBL/GenBank/DDBJ whole genome shotgun (WGS) entry which is preliminary data.</text>
</comment>
<proteinExistence type="predicted"/>